<feature type="domain" description="Cyclin-like" evidence="15">
    <location>
        <begin position="295"/>
        <end position="411"/>
    </location>
</feature>
<dbReference type="GO" id="GO:0005789">
    <property type="term" value="C:endoplasmic reticulum membrane"/>
    <property type="evidence" value="ECO:0007669"/>
    <property type="project" value="UniProtKB-SubCell"/>
</dbReference>
<sequence>MSSEAPRRYLPGNENSSIVANRYSMQPPLKRRRTVVGGVTKSRSVGVIHGTSMLRCREDSASSTGASYSSSKVFGQGLPHAVGYLTGNVCDFVTPDRRPEAGLSSPGSLPREPSYEEVDDALEDFKNYDWKSELKSWDRKVVGDAQYCAEIAQSMYHRLFEFDAEYVSPEVDFLDPNYLEKRQYRITPRMRAMLVDWLVDVLSKWEIRDEALHLCISLVDRFLYKSERLIEVGKLQLVGICCAMIASKMQNSFSPELDSLMRICDGAYDILQIEQMEHAIIKALDYRIDLPTAWTYLRRWNQIFSLRRPYYFISAYFLDLTLLEYETLKFRPAVVALACAWVAVHMKRDRKKRKAMKALVHRNWLAVTFSLPVSKWYVDGPWAPSQWTLDYPPVFAYFEKFLAKVAAAVAYLTNSDRAGAQAQDDVAPGSVVLFQRLTVIVSDLTLIPGVLLLCPPSGVFTPMKTLRYLGLLYMLAMPALLLIDHVHFQYNGMLLGVYFSAIGLMQRGNVLCGAVAFTLLVLSKHIFAYAAPAIGVWLLCNYCMVTKSYQTGVERNFNFRRLLELVVVVLATTAVVLLPIMYAMCGSMPWLIVFLSYNGELQPMLSRMFPFDRGLTHAYWAPNVWALYYGADVVLAKLKGLPGSAFTHGLVQVMDPTVLPPIRPIHALLATGSIYRQKKSIVVVLVAVYLPILTGIVRESGRPHGSQRSLLFWATIGSSASFMCGWHVHEKALVTVVAPMMLEIILKRDLHGSSRYVTAVASLSTFMMASLLPLLPDSPPELGLKCTLTLLSWSIDCCIGSMSADGGRFHRYVVAITAMACVMHQWILPAVLPSMTFAPLMFISVFCSIGVTISLLACYWFSTDHLLSFDDDGKRN</sequence>
<dbReference type="PANTHER" id="PTHR12413:SF2">
    <property type="entry name" value="DOLICHYL PYROPHOSPHATE GLC1MAN9GLCNAC2 ALPHA-1,3-GLUCOSYLTRANSFERASE-RELATED"/>
    <property type="match status" value="1"/>
</dbReference>
<dbReference type="Gene3D" id="1.10.472.10">
    <property type="entry name" value="Cyclin-like"/>
    <property type="match status" value="2"/>
</dbReference>
<feature type="transmembrane region" description="Helical" evidence="14">
    <location>
        <begin position="809"/>
        <end position="828"/>
    </location>
</feature>
<accession>C5LR05</accession>
<dbReference type="InterPro" id="IPR036915">
    <property type="entry name" value="Cyclin-like_sf"/>
</dbReference>
<dbReference type="EC" id="2.4.1.265" evidence="4"/>
<comment type="pathway">
    <text evidence="2">Protein modification; protein glycosylation.</text>
</comment>
<dbReference type="Pfam" id="PF00134">
    <property type="entry name" value="Cyclin_N"/>
    <property type="match status" value="1"/>
</dbReference>
<dbReference type="Pfam" id="PF02984">
    <property type="entry name" value="Cyclin_C"/>
    <property type="match status" value="1"/>
</dbReference>
<keyword evidence="11" id="KW-0195">Cyclin</keyword>
<dbReference type="GO" id="GO:0042283">
    <property type="term" value="F:dolichyl pyrophosphate Glc1Man9GlcNAc2 alpha-1,3-glucosyltransferase activity"/>
    <property type="evidence" value="ECO:0007669"/>
    <property type="project" value="UniProtKB-EC"/>
</dbReference>
<evidence type="ECO:0000256" key="4">
    <source>
        <dbReference type="ARBA" id="ARBA00011938"/>
    </source>
</evidence>
<dbReference type="InterPro" id="IPR004367">
    <property type="entry name" value="Cyclin_C-dom"/>
</dbReference>
<evidence type="ECO:0000256" key="1">
    <source>
        <dbReference type="ARBA" id="ARBA00004477"/>
    </source>
</evidence>
<evidence type="ECO:0000256" key="5">
    <source>
        <dbReference type="ARBA" id="ARBA00022618"/>
    </source>
</evidence>
<evidence type="ECO:0000256" key="11">
    <source>
        <dbReference type="ARBA" id="ARBA00023127"/>
    </source>
</evidence>
<keyword evidence="6" id="KW-0328">Glycosyltransferase</keyword>
<dbReference type="GeneID" id="9044080"/>
<feature type="transmembrane region" description="Helical" evidence="14">
    <location>
        <begin position="840"/>
        <end position="862"/>
    </location>
</feature>
<dbReference type="InterPro" id="IPR006671">
    <property type="entry name" value="Cyclin_N"/>
</dbReference>
<feature type="transmembrane region" description="Helical" evidence="14">
    <location>
        <begin position="465"/>
        <end position="483"/>
    </location>
</feature>
<evidence type="ECO:0000313" key="16">
    <source>
        <dbReference type="EMBL" id="EER00890.1"/>
    </source>
</evidence>
<keyword evidence="17" id="KW-1185">Reference proteome</keyword>
<feature type="transmembrane region" description="Helical" evidence="14">
    <location>
        <begin position="565"/>
        <end position="597"/>
    </location>
</feature>
<evidence type="ECO:0000256" key="7">
    <source>
        <dbReference type="ARBA" id="ARBA00022679"/>
    </source>
</evidence>
<keyword evidence="8 14" id="KW-0812">Transmembrane</keyword>
<evidence type="ECO:0000256" key="6">
    <source>
        <dbReference type="ARBA" id="ARBA00022676"/>
    </source>
</evidence>
<comment type="subcellular location">
    <subcellularLocation>
        <location evidence="1">Endoplasmic reticulum membrane</location>
        <topology evidence="1">Multi-pass membrane protein</topology>
    </subcellularLocation>
</comment>
<evidence type="ECO:0000313" key="17">
    <source>
        <dbReference type="Proteomes" id="UP000007800"/>
    </source>
</evidence>
<keyword evidence="5" id="KW-0132">Cell division</keyword>
<proteinExistence type="inferred from homology"/>
<dbReference type="GO" id="GO:0006487">
    <property type="term" value="P:protein N-linked glycosylation"/>
    <property type="evidence" value="ECO:0007669"/>
    <property type="project" value="TreeGrafter"/>
</dbReference>
<dbReference type="AlphaFoldDB" id="C5LR05"/>
<evidence type="ECO:0000256" key="3">
    <source>
        <dbReference type="ARBA" id="ARBA00008715"/>
    </source>
</evidence>
<dbReference type="Proteomes" id="UP000007800">
    <property type="component" value="Unassembled WGS sequence"/>
</dbReference>
<evidence type="ECO:0000256" key="12">
    <source>
        <dbReference type="ARBA" id="ARBA00023136"/>
    </source>
</evidence>
<evidence type="ECO:0000256" key="13">
    <source>
        <dbReference type="ARBA" id="ARBA00023306"/>
    </source>
</evidence>
<dbReference type="UniPathway" id="UPA00378"/>
<dbReference type="PANTHER" id="PTHR12413">
    <property type="entry name" value="DOLICHYL GLYCOSYLTRANSFERASE"/>
    <property type="match status" value="1"/>
</dbReference>
<gene>
    <name evidence="16" type="ORF">Pmar_PMAR002960</name>
</gene>
<dbReference type="Pfam" id="PF03155">
    <property type="entry name" value="Alg6_Alg8"/>
    <property type="match status" value="1"/>
</dbReference>
<keyword evidence="10 14" id="KW-1133">Transmembrane helix</keyword>
<dbReference type="RefSeq" id="XP_002768172.1">
    <property type="nucleotide sequence ID" value="XM_002768126.1"/>
</dbReference>
<evidence type="ECO:0000256" key="2">
    <source>
        <dbReference type="ARBA" id="ARBA00004922"/>
    </source>
</evidence>
<keyword evidence="12 14" id="KW-0472">Membrane</keyword>
<dbReference type="InterPro" id="IPR004856">
    <property type="entry name" value="Glyco_trans_ALG6/ALG8"/>
</dbReference>
<dbReference type="FunFam" id="1.10.472.10:FF:000001">
    <property type="entry name" value="G2/mitotic-specific cyclin"/>
    <property type="match status" value="1"/>
</dbReference>
<dbReference type="PROSITE" id="PS00292">
    <property type="entry name" value="CYCLINS"/>
    <property type="match status" value="1"/>
</dbReference>
<dbReference type="OrthoDB" id="1689333at2759"/>
<feature type="transmembrane region" description="Helical" evidence="14">
    <location>
        <begin position="710"/>
        <end position="728"/>
    </location>
</feature>
<feature type="transmembrane region" description="Helical" evidence="14">
    <location>
        <begin position="681"/>
        <end position="698"/>
    </location>
</feature>
<dbReference type="InterPro" id="IPR048258">
    <property type="entry name" value="Cyclins_cyclin-box"/>
</dbReference>
<name>C5LR05_PERM5</name>
<dbReference type="SMART" id="SM00385">
    <property type="entry name" value="CYCLIN"/>
    <property type="match status" value="2"/>
</dbReference>
<organism evidence="17">
    <name type="scientific">Perkinsus marinus (strain ATCC 50983 / TXsc)</name>
    <dbReference type="NCBI Taxonomy" id="423536"/>
    <lineage>
        <taxon>Eukaryota</taxon>
        <taxon>Sar</taxon>
        <taxon>Alveolata</taxon>
        <taxon>Perkinsozoa</taxon>
        <taxon>Perkinsea</taxon>
        <taxon>Perkinsida</taxon>
        <taxon>Perkinsidae</taxon>
        <taxon>Perkinsus</taxon>
    </lineage>
</organism>
<feature type="domain" description="Cyclin-like" evidence="15">
    <location>
        <begin position="196"/>
        <end position="282"/>
    </location>
</feature>
<protein>
    <recommendedName>
        <fullName evidence="4">dolichyl-P-Glc:Glc1Man9GlcNAc2-PP-dolichol alpha-1,3-glucosyltransferase</fullName>
        <ecNumber evidence="4">2.4.1.265</ecNumber>
    </recommendedName>
</protein>
<keyword evidence="9" id="KW-0256">Endoplasmic reticulum</keyword>
<feature type="transmembrane region" description="Helical" evidence="14">
    <location>
        <begin position="433"/>
        <end position="453"/>
    </location>
</feature>
<evidence type="ECO:0000256" key="9">
    <source>
        <dbReference type="ARBA" id="ARBA00022824"/>
    </source>
</evidence>
<comment type="similarity">
    <text evidence="3">Belongs to the ALG6/ALG8 glucosyltransferase family.</text>
</comment>
<evidence type="ECO:0000256" key="8">
    <source>
        <dbReference type="ARBA" id="ARBA00022692"/>
    </source>
</evidence>
<evidence type="ECO:0000256" key="10">
    <source>
        <dbReference type="ARBA" id="ARBA00022989"/>
    </source>
</evidence>
<dbReference type="InterPro" id="IPR013763">
    <property type="entry name" value="Cyclin-like_dom"/>
</dbReference>
<evidence type="ECO:0000259" key="15">
    <source>
        <dbReference type="SMART" id="SM00385"/>
    </source>
</evidence>
<keyword evidence="7 16" id="KW-0808">Transferase</keyword>
<evidence type="ECO:0000256" key="14">
    <source>
        <dbReference type="SAM" id="Phobius"/>
    </source>
</evidence>
<keyword evidence="13" id="KW-0131">Cell cycle</keyword>
<dbReference type="GO" id="GO:0051301">
    <property type="term" value="P:cell division"/>
    <property type="evidence" value="ECO:0007669"/>
    <property type="project" value="UniProtKB-KW"/>
</dbReference>
<dbReference type="SUPFAM" id="SSF47954">
    <property type="entry name" value="Cyclin-like"/>
    <property type="match status" value="2"/>
</dbReference>
<dbReference type="CDD" id="cd20537">
    <property type="entry name" value="CYCLIN_CCNO-like_rpt2"/>
    <property type="match status" value="1"/>
</dbReference>
<dbReference type="InParanoid" id="C5LR05"/>
<dbReference type="EMBL" id="GG684654">
    <property type="protein sequence ID" value="EER00890.1"/>
    <property type="molecule type" value="Genomic_DNA"/>
</dbReference>
<reference evidence="16 17" key="1">
    <citation type="submission" date="2008-07" db="EMBL/GenBank/DDBJ databases">
        <authorList>
            <person name="El-Sayed N."/>
            <person name="Caler E."/>
            <person name="Inman J."/>
            <person name="Amedeo P."/>
            <person name="Hass B."/>
            <person name="Wortman J."/>
        </authorList>
    </citation>
    <scope>NUCLEOTIDE SEQUENCE [LARGE SCALE GENOMIC DNA]</scope>
    <source>
        <strain evidence="17">ATCC 50983 / TXsc</strain>
    </source>
</reference>
<feature type="transmembrane region" description="Helical" evidence="14">
    <location>
        <begin position="526"/>
        <end position="544"/>
    </location>
</feature>